<evidence type="ECO:0000313" key="1">
    <source>
        <dbReference type="EMBL" id="GLS72755.1"/>
    </source>
</evidence>
<dbReference type="RefSeq" id="WP_043075244.1">
    <property type="nucleotide sequence ID" value="NZ_BPQZ01000003.1"/>
</dbReference>
<reference evidence="2" key="1">
    <citation type="journal article" date="2019" name="Int. J. Syst. Evol. Microbiol.">
        <title>The Global Catalogue of Microorganisms (GCM) 10K type strain sequencing project: providing services to taxonomists for standard genome sequencing and annotation.</title>
        <authorList>
            <consortium name="The Broad Institute Genomics Platform"/>
            <consortium name="The Broad Institute Genome Sequencing Center for Infectious Disease"/>
            <person name="Wu L."/>
            <person name="Ma J."/>
        </authorList>
    </citation>
    <scope>NUCLEOTIDE SEQUENCE [LARGE SCALE GENOMIC DNA]</scope>
    <source>
        <strain evidence="2">NBRC 103632</strain>
    </source>
</reference>
<sequence length="70" mass="8026">MPEKRETIHSRLQMIASLLGVPVQDLISGTVPRRLWADNECMRLWRGLRTEAGRDAALDALRSILEAERR</sequence>
<protein>
    <submittedName>
        <fullName evidence="1">Uncharacterized protein</fullName>
    </submittedName>
</protein>
<accession>A0AA37TG88</accession>
<evidence type="ECO:0000313" key="2">
    <source>
        <dbReference type="Proteomes" id="UP001157440"/>
    </source>
</evidence>
<name>A0AA37TG88_9HYPH</name>
<dbReference type="Proteomes" id="UP001157440">
    <property type="component" value="Unassembled WGS sequence"/>
</dbReference>
<dbReference type="AlphaFoldDB" id="A0AA37TG88"/>
<gene>
    <name evidence="1" type="ORF">GCM10007890_47700</name>
</gene>
<organism evidence="1 2">
    <name type="scientific">Methylobacterium tardum</name>
    <dbReference type="NCBI Taxonomy" id="374432"/>
    <lineage>
        <taxon>Bacteria</taxon>
        <taxon>Pseudomonadati</taxon>
        <taxon>Pseudomonadota</taxon>
        <taxon>Alphaproteobacteria</taxon>
        <taxon>Hyphomicrobiales</taxon>
        <taxon>Methylobacteriaceae</taxon>
        <taxon>Methylobacterium</taxon>
    </lineage>
</organism>
<comment type="caution">
    <text evidence="1">The sequence shown here is derived from an EMBL/GenBank/DDBJ whole genome shotgun (WGS) entry which is preliminary data.</text>
</comment>
<proteinExistence type="predicted"/>
<keyword evidence="2" id="KW-1185">Reference proteome</keyword>
<dbReference type="EMBL" id="BSPL01000023">
    <property type="protein sequence ID" value="GLS72755.1"/>
    <property type="molecule type" value="Genomic_DNA"/>
</dbReference>